<comment type="caution">
    <text evidence="5">The sequence shown here is derived from an EMBL/GenBank/DDBJ whole genome shotgun (WGS) entry which is preliminary data.</text>
</comment>
<evidence type="ECO:0000259" key="4">
    <source>
        <dbReference type="PROSITE" id="PS50109"/>
    </source>
</evidence>
<evidence type="ECO:0000313" key="6">
    <source>
        <dbReference type="Proteomes" id="UP001501081"/>
    </source>
</evidence>
<dbReference type="PANTHER" id="PTHR43102">
    <property type="entry name" value="SLR1143 PROTEIN"/>
    <property type="match status" value="1"/>
</dbReference>
<dbReference type="SUPFAM" id="SSF55874">
    <property type="entry name" value="ATPase domain of HSP90 chaperone/DNA topoisomerase II/histidine kinase"/>
    <property type="match status" value="1"/>
</dbReference>
<dbReference type="InterPro" id="IPR036890">
    <property type="entry name" value="HATPase_C_sf"/>
</dbReference>
<proteinExistence type="predicted"/>
<dbReference type="CDD" id="cd00075">
    <property type="entry name" value="HATPase"/>
    <property type="match status" value="1"/>
</dbReference>
<organism evidence="5 6">
    <name type="scientific">Pedobacter ginsengiterrae</name>
    <dbReference type="NCBI Taxonomy" id="871696"/>
    <lineage>
        <taxon>Bacteria</taxon>
        <taxon>Pseudomonadati</taxon>
        <taxon>Bacteroidota</taxon>
        <taxon>Sphingobacteriia</taxon>
        <taxon>Sphingobacteriales</taxon>
        <taxon>Sphingobacteriaceae</taxon>
        <taxon>Pedobacter</taxon>
    </lineage>
</organism>
<keyword evidence="3" id="KW-0597">Phosphoprotein</keyword>
<evidence type="ECO:0000256" key="2">
    <source>
        <dbReference type="ARBA" id="ARBA00012438"/>
    </source>
</evidence>
<name>A0ABP7NZN6_9SPHI</name>
<dbReference type="Gene3D" id="1.10.287.130">
    <property type="match status" value="1"/>
</dbReference>
<evidence type="ECO:0000256" key="3">
    <source>
        <dbReference type="ARBA" id="ARBA00022553"/>
    </source>
</evidence>
<evidence type="ECO:0000313" key="5">
    <source>
        <dbReference type="EMBL" id="GAA3957245.1"/>
    </source>
</evidence>
<reference evidence="6" key="1">
    <citation type="journal article" date="2019" name="Int. J. Syst. Evol. Microbiol.">
        <title>The Global Catalogue of Microorganisms (GCM) 10K type strain sequencing project: providing services to taxonomists for standard genome sequencing and annotation.</title>
        <authorList>
            <consortium name="The Broad Institute Genomics Platform"/>
            <consortium name="The Broad Institute Genome Sequencing Center for Infectious Disease"/>
            <person name="Wu L."/>
            <person name="Ma J."/>
        </authorList>
    </citation>
    <scope>NUCLEOTIDE SEQUENCE [LARGE SCALE GENOMIC DNA]</scope>
    <source>
        <strain evidence="6">JCM 17338</strain>
    </source>
</reference>
<dbReference type="Pfam" id="PF02518">
    <property type="entry name" value="HATPase_c"/>
    <property type="match status" value="1"/>
</dbReference>
<dbReference type="InterPro" id="IPR003661">
    <property type="entry name" value="HisK_dim/P_dom"/>
</dbReference>
<dbReference type="Gene3D" id="3.30.450.40">
    <property type="match status" value="1"/>
</dbReference>
<dbReference type="SUPFAM" id="SSF47384">
    <property type="entry name" value="Homodimeric domain of signal transducing histidine kinase"/>
    <property type="match status" value="1"/>
</dbReference>
<dbReference type="Gene3D" id="3.30.565.10">
    <property type="entry name" value="Histidine kinase-like ATPase, C-terminal domain"/>
    <property type="match status" value="1"/>
</dbReference>
<protein>
    <recommendedName>
        <fullName evidence="2">histidine kinase</fullName>
        <ecNumber evidence="2">2.7.13.3</ecNumber>
    </recommendedName>
</protein>
<keyword evidence="6" id="KW-1185">Reference proteome</keyword>
<dbReference type="RefSeq" id="WP_344765289.1">
    <property type="nucleotide sequence ID" value="NZ_BAABAK010000003.1"/>
</dbReference>
<dbReference type="EC" id="2.7.13.3" evidence="2"/>
<dbReference type="PANTHER" id="PTHR43102:SF2">
    <property type="entry name" value="GAF DOMAIN-CONTAINING PROTEIN"/>
    <property type="match status" value="1"/>
</dbReference>
<dbReference type="InterPro" id="IPR003594">
    <property type="entry name" value="HATPase_dom"/>
</dbReference>
<dbReference type="SUPFAM" id="SSF55781">
    <property type="entry name" value="GAF domain-like"/>
    <property type="match status" value="1"/>
</dbReference>
<dbReference type="CDD" id="cd00082">
    <property type="entry name" value="HisKA"/>
    <property type="match status" value="1"/>
</dbReference>
<evidence type="ECO:0000256" key="1">
    <source>
        <dbReference type="ARBA" id="ARBA00000085"/>
    </source>
</evidence>
<dbReference type="InterPro" id="IPR005467">
    <property type="entry name" value="His_kinase_dom"/>
</dbReference>
<sequence>MTSTTNHIRPMPTNEAERLLELSEFDPDFTDLQSDFANITRLAAKISGSNISLVNLIDSFTQWSVSNYGLELDQMPREESICQYTIAGNDHFEISDLSLDVRSKDFFYVKSPLNLRYYFGVPLRTPGGHNIGALCVLDQTAKTLTVDKIELLKLLAKEVVDKLINLKLLQKIRLELDEAKKNQRKAAHDIRGPLSGVTGIIDIVRRNGDKNRFEDLMDYVFMIDKSAKTVLELTEEILLQEKVIAGDAFDITIFKDKLEKLYMPQAKAKNIFFKVTMGSMHQDVSFSKEKLMQIAGNLISNAIKFSSDYGTVTVKLELEIPDRQMFLKINVSDNGNGLKQAAIDKIMLGELESSEGTFGERGYGLGLPMVIGDVKSLKGQMEITSEEGWGTNFEITIPLY</sequence>
<dbReference type="InterPro" id="IPR036097">
    <property type="entry name" value="HisK_dim/P_sf"/>
</dbReference>
<feature type="domain" description="Histidine kinase" evidence="4">
    <location>
        <begin position="185"/>
        <end position="400"/>
    </location>
</feature>
<dbReference type="PRINTS" id="PR00344">
    <property type="entry name" value="BCTRLSENSOR"/>
</dbReference>
<dbReference type="InterPro" id="IPR004358">
    <property type="entry name" value="Sig_transdc_His_kin-like_C"/>
</dbReference>
<comment type="catalytic activity">
    <reaction evidence="1">
        <text>ATP + protein L-histidine = ADP + protein N-phospho-L-histidine.</text>
        <dbReference type="EC" id="2.7.13.3"/>
    </reaction>
</comment>
<gene>
    <name evidence="5" type="ORF">GCM10022246_08830</name>
</gene>
<dbReference type="EMBL" id="BAABAK010000003">
    <property type="protein sequence ID" value="GAA3957245.1"/>
    <property type="molecule type" value="Genomic_DNA"/>
</dbReference>
<dbReference type="PROSITE" id="PS50109">
    <property type="entry name" value="HIS_KIN"/>
    <property type="match status" value="1"/>
</dbReference>
<dbReference type="Proteomes" id="UP001501081">
    <property type="component" value="Unassembled WGS sequence"/>
</dbReference>
<dbReference type="InterPro" id="IPR029016">
    <property type="entry name" value="GAF-like_dom_sf"/>
</dbReference>
<dbReference type="SMART" id="SM00387">
    <property type="entry name" value="HATPase_c"/>
    <property type="match status" value="1"/>
</dbReference>
<accession>A0ABP7NZN6</accession>